<evidence type="ECO:0000256" key="2">
    <source>
        <dbReference type="ARBA" id="ARBA00093202"/>
    </source>
</evidence>
<feature type="transmembrane region" description="Helical" evidence="9">
    <location>
        <begin position="13"/>
        <end position="36"/>
    </location>
</feature>
<comment type="catalytic activity">
    <reaction evidence="1">
        <text>3-iodo-L-thyronine + iodide + A + H(+) = 3,3'-diiodo-L-thyronine + AH2</text>
        <dbReference type="Rhea" id="RHEA:83783"/>
        <dbReference type="ChEBI" id="CHEBI:13193"/>
        <dbReference type="ChEBI" id="CHEBI:15378"/>
        <dbReference type="ChEBI" id="CHEBI:16382"/>
        <dbReference type="ChEBI" id="CHEBI:17499"/>
        <dbReference type="ChEBI" id="CHEBI:176514"/>
        <dbReference type="ChEBI" id="CHEBI:232627"/>
    </reaction>
    <physiologicalReaction direction="right-to-left" evidence="1">
        <dbReference type="Rhea" id="RHEA:83785"/>
    </physiologicalReaction>
</comment>
<dbReference type="GO" id="GO:0042404">
    <property type="term" value="P:thyroid hormone catabolic process"/>
    <property type="evidence" value="ECO:0007669"/>
    <property type="project" value="UniProtKB-ARBA"/>
</dbReference>
<comment type="catalytic activity">
    <reaction evidence="6">
        <text>3,3'-diiodothyronamine + iodide + A + H(+) = 3,3',5'-triiodothyronamine + AH2</text>
        <dbReference type="Rhea" id="RHEA:83795"/>
        <dbReference type="ChEBI" id="CHEBI:13193"/>
        <dbReference type="ChEBI" id="CHEBI:15378"/>
        <dbReference type="ChEBI" id="CHEBI:16382"/>
        <dbReference type="ChEBI" id="CHEBI:17499"/>
        <dbReference type="ChEBI" id="CHEBI:233341"/>
        <dbReference type="ChEBI" id="CHEBI:233343"/>
    </reaction>
    <physiologicalReaction direction="right-to-left" evidence="6">
        <dbReference type="Rhea" id="RHEA:83797"/>
    </physiologicalReaction>
</comment>
<proteinExistence type="inferred from homology"/>
<feature type="transmembrane region" description="Helical" evidence="9">
    <location>
        <begin position="120"/>
        <end position="139"/>
    </location>
</feature>
<dbReference type="Ensembl" id="ENSCCRT00000141654.1">
    <property type="protein sequence ID" value="ENSCCRP00000124380.1"/>
    <property type="gene ID" value="ENSCCRG00000044206.2"/>
</dbReference>
<evidence type="ECO:0000256" key="7">
    <source>
        <dbReference type="ARBA" id="ARBA00093242"/>
    </source>
</evidence>
<dbReference type="Pfam" id="PF00837">
    <property type="entry name" value="T4_deiodinase"/>
    <property type="match status" value="1"/>
</dbReference>
<keyword evidence="8" id="KW-0560">Oxidoreductase</keyword>
<comment type="catalytic activity">
    <reaction evidence="3">
        <text>3,3'-diiodo-L-thyronine sulfate + iodide + A + H(+) = 3,3',5-triiodo-L-thyronine sulfate + AH2</text>
        <dbReference type="Rhea" id="RHEA:83751"/>
        <dbReference type="ChEBI" id="CHEBI:13193"/>
        <dbReference type="ChEBI" id="CHEBI:15378"/>
        <dbReference type="ChEBI" id="CHEBI:16382"/>
        <dbReference type="ChEBI" id="CHEBI:17499"/>
        <dbReference type="ChEBI" id="CHEBI:176511"/>
        <dbReference type="ChEBI" id="CHEBI:176515"/>
    </reaction>
    <physiologicalReaction direction="right-to-left" evidence="3">
        <dbReference type="Rhea" id="RHEA:83753"/>
    </physiologicalReaction>
</comment>
<dbReference type="PIRSF" id="PIRSF001330">
    <property type="entry name" value="IOD"/>
    <property type="match status" value="1"/>
</dbReference>
<dbReference type="GO" id="GO:0004800">
    <property type="term" value="F:thyroxine 5'-deiodinase activity"/>
    <property type="evidence" value="ECO:0007669"/>
    <property type="project" value="InterPro"/>
</dbReference>
<comment type="function">
    <text evidence="8">Responsible for the deiodination of T4 (3,5,3',5'-tetraiodothyronine).</text>
</comment>
<comment type="catalytic activity">
    <reaction evidence="5">
        <text>3,3'-diiodo-L-thyronine sulfate + iodide + A + H(+) = 3,3',5'-triiodo-L-thyronine sulfate + AH2</text>
        <dbReference type="Rhea" id="RHEA:83831"/>
        <dbReference type="ChEBI" id="CHEBI:13193"/>
        <dbReference type="ChEBI" id="CHEBI:15378"/>
        <dbReference type="ChEBI" id="CHEBI:16382"/>
        <dbReference type="ChEBI" id="CHEBI:17499"/>
        <dbReference type="ChEBI" id="CHEBI:176513"/>
        <dbReference type="ChEBI" id="CHEBI:176515"/>
    </reaction>
    <physiologicalReaction direction="right-to-left" evidence="5">
        <dbReference type="Rhea" id="RHEA:83833"/>
    </physiologicalReaction>
</comment>
<comment type="catalytic activity">
    <reaction evidence="2">
        <text>3,3',5'-triiodo-L-thyronine sulfate + iodide + A + H(+) = L-thyroxine sulfate + AH2</text>
        <dbReference type="Rhea" id="RHEA:83835"/>
        <dbReference type="ChEBI" id="CHEBI:13193"/>
        <dbReference type="ChEBI" id="CHEBI:15378"/>
        <dbReference type="ChEBI" id="CHEBI:16382"/>
        <dbReference type="ChEBI" id="CHEBI:17499"/>
        <dbReference type="ChEBI" id="CHEBI:176512"/>
        <dbReference type="ChEBI" id="CHEBI:176513"/>
    </reaction>
    <physiologicalReaction direction="right-to-left" evidence="2">
        <dbReference type="Rhea" id="RHEA:83837"/>
    </physiologicalReaction>
</comment>
<dbReference type="InterPro" id="IPR000643">
    <property type="entry name" value="Iodothyronine_deiodinase"/>
</dbReference>
<evidence type="ECO:0000256" key="8">
    <source>
        <dbReference type="RuleBase" id="RU000676"/>
    </source>
</evidence>
<evidence type="ECO:0000256" key="9">
    <source>
        <dbReference type="SAM" id="Phobius"/>
    </source>
</evidence>
<comment type="catalytic activity">
    <reaction evidence="4">
        <text>3'-iodothyronamine + iodide + A + H(+) = 3',5'-diiodothyronamine + AH2</text>
        <dbReference type="Rhea" id="RHEA:83803"/>
        <dbReference type="ChEBI" id="CHEBI:13193"/>
        <dbReference type="ChEBI" id="CHEBI:15378"/>
        <dbReference type="ChEBI" id="CHEBI:16382"/>
        <dbReference type="ChEBI" id="CHEBI:17499"/>
        <dbReference type="ChEBI" id="CHEBI:233339"/>
        <dbReference type="ChEBI" id="CHEBI:233342"/>
    </reaction>
    <physiologicalReaction direction="right-to-left" evidence="4">
        <dbReference type="Rhea" id="RHEA:83805"/>
    </physiologicalReaction>
</comment>
<comment type="catalytic activity">
    <reaction evidence="7">
        <text>3-iodothyronamine + iodide + A + H(+) = 3,3'-diiodothyronamine + AH2</text>
        <dbReference type="Rhea" id="RHEA:83827"/>
        <dbReference type="ChEBI" id="CHEBI:13193"/>
        <dbReference type="ChEBI" id="CHEBI:15378"/>
        <dbReference type="ChEBI" id="CHEBI:16382"/>
        <dbReference type="ChEBI" id="CHEBI:17499"/>
        <dbReference type="ChEBI" id="CHEBI:231647"/>
        <dbReference type="ChEBI" id="CHEBI:233341"/>
    </reaction>
    <physiologicalReaction direction="right-to-left" evidence="7">
        <dbReference type="Rhea" id="RHEA:83829"/>
    </physiologicalReaction>
</comment>
<evidence type="ECO:0000256" key="1">
    <source>
        <dbReference type="ARBA" id="ARBA00093186"/>
    </source>
</evidence>
<evidence type="ECO:0000256" key="6">
    <source>
        <dbReference type="ARBA" id="ARBA00093236"/>
    </source>
</evidence>
<dbReference type="PANTHER" id="PTHR11781:SF22">
    <property type="entry name" value="TYPE I IODOTHYRONINE DEIODINASE"/>
    <property type="match status" value="1"/>
</dbReference>
<name>A0A9J7Z4S6_CYPCA</name>
<evidence type="ECO:0000313" key="10">
    <source>
        <dbReference type="Ensembl" id="ENSCCRP00000124380.1"/>
    </source>
</evidence>
<evidence type="ECO:0000256" key="5">
    <source>
        <dbReference type="ARBA" id="ARBA00093219"/>
    </source>
</evidence>
<dbReference type="GeneTree" id="ENSGT00940000154482"/>
<accession>A0A9J7Z4S6</accession>
<dbReference type="GO" id="GO:0042446">
    <property type="term" value="P:hormone biosynthetic process"/>
    <property type="evidence" value="ECO:0007669"/>
    <property type="project" value="UniProtKB-KW"/>
</dbReference>
<keyword evidence="8" id="KW-0893">Thyroid hormones biosynthesis</keyword>
<sequence>INSLTNFLWQKKLSVYVSAVAMILFAIVNVTLLKLLSFVSPGLMRKIHLKMGEKSTMTQNPKFRYEDWGPTFFSLRFIKTVLSVNWCSLGLEAFEGHAAPDTALFTLDGQKTSIHRFLKGIVNVFYMIIIIMCIIKLTFKQLVKDFSDVADFLVVYLAEAHATDAWAFANNVDISVHKNLEERLAAARTLVKEDPLCPVVVDEMTNITASKYGALPERLYVVQSGKVIYQGGIGPWGYNPEEVRKVLEKTN</sequence>
<keyword evidence="9" id="KW-0812">Transmembrane</keyword>
<dbReference type="AlphaFoldDB" id="A0A9J7Z4S6"/>
<keyword evidence="11" id="KW-1185">Reference proteome</keyword>
<reference evidence="10" key="1">
    <citation type="submission" date="2025-08" db="UniProtKB">
        <authorList>
            <consortium name="Ensembl"/>
        </authorList>
    </citation>
    <scope>IDENTIFICATION</scope>
</reference>
<reference evidence="10" key="2">
    <citation type="submission" date="2025-09" db="UniProtKB">
        <authorList>
            <consortium name="Ensembl"/>
        </authorList>
    </citation>
    <scope>IDENTIFICATION</scope>
</reference>
<dbReference type="Gene3D" id="3.40.30.10">
    <property type="entry name" value="Glutaredoxin"/>
    <property type="match status" value="1"/>
</dbReference>
<dbReference type="OMA" id="WGERTTM"/>
<evidence type="ECO:0000256" key="4">
    <source>
        <dbReference type="ARBA" id="ARBA00093210"/>
    </source>
</evidence>
<keyword evidence="8" id="KW-0712">Selenocysteine</keyword>
<keyword evidence="9" id="KW-1133">Transmembrane helix</keyword>
<organism evidence="10 11">
    <name type="scientific">Cyprinus carpio carpio</name>
    <dbReference type="NCBI Taxonomy" id="630221"/>
    <lineage>
        <taxon>Eukaryota</taxon>
        <taxon>Metazoa</taxon>
        <taxon>Chordata</taxon>
        <taxon>Craniata</taxon>
        <taxon>Vertebrata</taxon>
        <taxon>Euteleostomi</taxon>
        <taxon>Actinopterygii</taxon>
        <taxon>Neopterygii</taxon>
        <taxon>Teleostei</taxon>
        <taxon>Ostariophysi</taxon>
        <taxon>Cypriniformes</taxon>
        <taxon>Cyprinidae</taxon>
        <taxon>Cyprininae</taxon>
        <taxon>Cyprinus</taxon>
    </lineage>
</organism>
<evidence type="ECO:0000256" key="3">
    <source>
        <dbReference type="ARBA" id="ARBA00093206"/>
    </source>
</evidence>
<protein>
    <recommendedName>
        <fullName evidence="8">Iodothyronine deiodinase</fullName>
    </recommendedName>
</protein>
<dbReference type="Proteomes" id="UP001108240">
    <property type="component" value="Unplaced"/>
</dbReference>
<dbReference type="PANTHER" id="PTHR11781">
    <property type="entry name" value="IODOTHYRONINE DEIODINASE"/>
    <property type="match status" value="1"/>
</dbReference>
<comment type="similarity">
    <text evidence="8">Belongs to the iodothyronine deiodinase family.</text>
</comment>
<keyword evidence="9" id="KW-0472">Membrane</keyword>
<evidence type="ECO:0000313" key="11">
    <source>
        <dbReference type="Proteomes" id="UP001108240"/>
    </source>
</evidence>